<evidence type="ECO:0000256" key="1">
    <source>
        <dbReference type="ARBA" id="ARBA00004123"/>
    </source>
</evidence>
<feature type="domain" description="SET" evidence="8">
    <location>
        <begin position="74"/>
        <end position="160"/>
    </location>
</feature>
<evidence type="ECO:0000256" key="2">
    <source>
        <dbReference type="ARBA" id="ARBA00004286"/>
    </source>
</evidence>
<dbReference type="GO" id="GO:0032259">
    <property type="term" value="P:methylation"/>
    <property type="evidence" value="ECO:0007669"/>
    <property type="project" value="UniProtKB-KW"/>
</dbReference>
<evidence type="ECO:0000256" key="7">
    <source>
        <dbReference type="ARBA" id="ARBA00023242"/>
    </source>
</evidence>
<evidence type="ECO:0000256" key="6">
    <source>
        <dbReference type="ARBA" id="ARBA00022691"/>
    </source>
</evidence>
<evidence type="ECO:0000259" key="9">
    <source>
        <dbReference type="PROSITE" id="PS51215"/>
    </source>
</evidence>
<evidence type="ECO:0000313" key="11">
    <source>
        <dbReference type="Proteomes" id="UP000594638"/>
    </source>
</evidence>
<dbReference type="InterPro" id="IPR001214">
    <property type="entry name" value="SET_dom"/>
</dbReference>
<dbReference type="Proteomes" id="UP000594638">
    <property type="component" value="Unassembled WGS sequence"/>
</dbReference>
<keyword evidence="7" id="KW-0539">Nucleus</keyword>
<dbReference type="PROSITE" id="PS51215">
    <property type="entry name" value="AWS"/>
    <property type="match status" value="1"/>
</dbReference>
<keyword evidence="4" id="KW-0489">Methyltransferase</keyword>
<dbReference type="SMART" id="SM00317">
    <property type="entry name" value="SET"/>
    <property type="match status" value="1"/>
</dbReference>
<evidence type="ECO:0000259" key="8">
    <source>
        <dbReference type="PROSITE" id="PS50280"/>
    </source>
</evidence>
<comment type="caution">
    <text evidence="10">The sequence shown here is derived from an EMBL/GenBank/DDBJ whole genome shotgun (WGS) entry which is preliminary data.</text>
</comment>
<dbReference type="PANTHER" id="PTHR22884">
    <property type="entry name" value="SET DOMAIN PROTEINS"/>
    <property type="match status" value="1"/>
</dbReference>
<evidence type="ECO:0000313" key="10">
    <source>
        <dbReference type="EMBL" id="CAA3017716.1"/>
    </source>
</evidence>
<accession>A0A8S0UDA6</accession>
<proteinExistence type="predicted"/>
<comment type="subcellular location">
    <subcellularLocation>
        <location evidence="2">Chromosome</location>
    </subcellularLocation>
    <subcellularLocation>
        <location evidence="1">Nucleus</location>
    </subcellularLocation>
</comment>
<dbReference type="EMBL" id="CACTIH010007730">
    <property type="protein sequence ID" value="CAA3017716.1"/>
    <property type="molecule type" value="Genomic_DNA"/>
</dbReference>
<dbReference type="Pfam" id="PF00856">
    <property type="entry name" value="SET"/>
    <property type="match status" value="1"/>
</dbReference>
<dbReference type="SUPFAM" id="SSF82199">
    <property type="entry name" value="SET domain"/>
    <property type="match status" value="1"/>
</dbReference>
<dbReference type="InterPro" id="IPR046341">
    <property type="entry name" value="SET_dom_sf"/>
</dbReference>
<evidence type="ECO:0000256" key="4">
    <source>
        <dbReference type="ARBA" id="ARBA00022603"/>
    </source>
</evidence>
<dbReference type="InterPro" id="IPR006560">
    <property type="entry name" value="AWS_dom"/>
</dbReference>
<name>A0A8S0UDA6_OLEEU</name>
<evidence type="ECO:0000256" key="5">
    <source>
        <dbReference type="ARBA" id="ARBA00022679"/>
    </source>
</evidence>
<sequence>MEYESMKVDHWFEVTDVVEFNLKIMVCHCKPPLEGRMGCGAKCLNRMLNIECVQGTCPCGELCSNQQFQKRRYAKLKWFWCGKKGYGLQAHEYITEGQFLIEYVGENIDACVKGNLGRFINHSCNPNCPTEKWMVNGEVCVGLFALRDIKKGEEVTFDYNYVRVFGAA</sequence>
<keyword evidence="5" id="KW-0808">Transferase</keyword>
<keyword evidence="3" id="KW-0158">Chromosome</keyword>
<dbReference type="OrthoDB" id="422362at2759"/>
<evidence type="ECO:0000256" key="3">
    <source>
        <dbReference type="ARBA" id="ARBA00022454"/>
    </source>
</evidence>
<feature type="domain" description="AWS" evidence="9">
    <location>
        <begin position="22"/>
        <end position="72"/>
    </location>
</feature>
<keyword evidence="6" id="KW-0949">S-adenosyl-L-methionine</keyword>
<dbReference type="Gramene" id="OE9A004635T1">
    <property type="protein sequence ID" value="OE9A004635C1"/>
    <property type="gene ID" value="OE9A004635"/>
</dbReference>
<dbReference type="GO" id="GO:0042054">
    <property type="term" value="F:histone methyltransferase activity"/>
    <property type="evidence" value="ECO:0007669"/>
    <property type="project" value="InterPro"/>
</dbReference>
<reference evidence="10 11" key="1">
    <citation type="submission" date="2019-12" db="EMBL/GenBank/DDBJ databases">
        <authorList>
            <person name="Alioto T."/>
            <person name="Alioto T."/>
            <person name="Gomez Garrido J."/>
        </authorList>
    </citation>
    <scope>NUCLEOTIDE SEQUENCE [LARGE SCALE GENOMIC DNA]</scope>
</reference>
<dbReference type="GO" id="GO:0005634">
    <property type="term" value="C:nucleus"/>
    <property type="evidence" value="ECO:0007669"/>
    <property type="project" value="UniProtKB-SubCell"/>
</dbReference>
<protein>
    <submittedName>
        <fullName evidence="10">Histone-lysine N-methyltransferase ASHH2-like isoform X2</fullName>
    </submittedName>
</protein>
<dbReference type="PROSITE" id="PS50280">
    <property type="entry name" value="SET"/>
    <property type="match status" value="1"/>
</dbReference>
<dbReference type="AlphaFoldDB" id="A0A8S0UDA6"/>
<dbReference type="SMART" id="SM00570">
    <property type="entry name" value="AWS"/>
    <property type="match status" value="1"/>
</dbReference>
<dbReference type="GO" id="GO:0005694">
    <property type="term" value="C:chromosome"/>
    <property type="evidence" value="ECO:0007669"/>
    <property type="project" value="UniProtKB-SubCell"/>
</dbReference>
<organism evidence="10 11">
    <name type="scientific">Olea europaea subsp. europaea</name>
    <dbReference type="NCBI Taxonomy" id="158383"/>
    <lineage>
        <taxon>Eukaryota</taxon>
        <taxon>Viridiplantae</taxon>
        <taxon>Streptophyta</taxon>
        <taxon>Embryophyta</taxon>
        <taxon>Tracheophyta</taxon>
        <taxon>Spermatophyta</taxon>
        <taxon>Magnoliopsida</taxon>
        <taxon>eudicotyledons</taxon>
        <taxon>Gunneridae</taxon>
        <taxon>Pentapetalae</taxon>
        <taxon>asterids</taxon>
        <taxon>lamiids</taxon>
        <taxon>Lamiales</taxon>
        <taxon>Oleaceae</taxon>
        <taxon>Oleeae</taxon>
        <taxon>Olea</taxon>
    </lineage>
</organism>
<keyword evidence="11" id="KW-1185">Reference proteome</keyword>
<gene>
    <name evidence="10" type="ORF">OLEA9_A004635</name>
</gene>
<dbReference type="Pfam" id="PF17907">
    <property type="entry name" value="AWS"/>
    <property type="match status" value="1"/>
</dbReference>
<dbReference type="InterPro" id="IPR050777">
    <property type="entry name" value="SET2_Histone-Lys_MeTrsfase"/>
</dbReference>
<dbReference type="Gene3D" id="2.170.270.10">
    <property type="entry name" value="SET domain"/>
    <property type="match status" value="2"/>
</dbReference>